<evidence type="ECO:0000313" key="4">
    <source>
        <dbReference type="Proteomes" id="UP001148838"/>
    </source>
</evidence>
<evidence type="ECO:0000313" key="3">
    <source>
        <dbReference type="EMBL" id="KAJ4451374.1"/>
    </source>
</evidence>
<feature type="transmembrane region" description="Helical" evidence="2">
    <location>
        <begin position="135"/>
        <end position="159"/>
    </location>
</feature>
<reference evidence="3 4" key="1">
    <citation type="journal article" date="2022" name="Allergy">
        <title>Genome assembly and annotation of Periplaneta americana reveal a comprehensive cockroach allergen profile.</title>
        <authorList>
            <person name="Wang L."/>
            <person name="Xiong Q."/>
            <person name="Saelim N."/>
            <person name="Wang L."/>
            <person name="Nong W."/>
            <person name="Wan A.T."/>
            <person name="Shi M."/>
            <person name="Liu X."/>
            <person name="Cao Q."/>
            <person name="Hui J.H.L."/>
            <person name="Sookrung N."/>
            <person name="Leung T.F."/>
            <person name="Tungtrongchitr A."/>
            <person name="Tsui S.K.W."/>
        </authorList>
    </citation>
    <scope>NUCLEOTIDE SEQUENCE [LARGE SCALE GENOMIC DNA]</scope>
    <source>
        <strain evidence="3">PWHHKU_190912</strain>
    </source>
</reference>
<accession>A0ABQ8TXF0</accession>
<feature type="compositionally biased region" description="Polar residues" evidence="1">
    <location>
        <begin position="168"/>
        <end position="196"/>
    </location>
</feature>
<protein>
    <submittedName>
        <fullName evidence="3">Uncharacterized protein</fullName>
    </submittedName>
</protein>
<evidence type="ECO:0000256" key="1">
    <source>
        <dbReference type="SAM" id="MobiDB-lite"/>
    </source>
</evidence>
<comment type="caution">
    <text evidence="3">The sequence shown here is derived from an EMBL/GenBank/DDBJ whole genome shotgun (WGS) entry which is preliminary data.</text>
</comment>
<organism evidence="3 4">
    <name type="scientific">Periplaneta americana</name>
    <name type="common">American cockroach</name>
    <name type="synonym">Blatta americana</name>
    <dbReference type="NCBI Taxonomy" id="6978"/>
    <lineage>
        <taxon>Eukaryota</taxon>
        <taxon>Metazoa</taxon>
        <taxon>Ecdysozoa</taxon>
        <taxon>Arthropoda</taxon>
        <taxon>Hexapoda</taxon>
        <taxon>Insecta</taxon>
        <taxon>Pterygota</taxon>
        <taxon>Neoptera</taxon>
        <taxon>Polyneoptera</taxon>
        <taxon>Dictyoptera</taxon>
        <taxon>Blattodea</taxon>
        <taxon>Blattoidea</taxon>
        <taxon>Blattidae</taxon>
        <taxon>Blattinae</taxon>
        <taxon>Periplaneta</taxon>
    </lineage>
</organism>
<keyword evidence="2" id="KW-0472">Membrane</keyword>
<feature type="transmembrane region" description="Helical" evidence="2">
    <location>
        <begin position="105"/>
        <end position="123"/>
    </location>
</feature>
<name>A0ABQ8TXF0_PERAM</name>
<evidence type="ECO:0000256" key="2">
    <source>
        <dbReference type="SAM" id="Phobius"/>
    </source>
</evidence>
<keyword evidence="2" id="KW-1133">Transmembrane helix</keyword>
<keyword evidence="4" id="KW-1185">Reference proteome</keyword>
<keyword evidence="2" id="KW-0812">Transmembrane</keyword>
<dbReference type="Proteomes" id="UP001148838">
    <property type="component" value="Unassembled WGS sequence"/>
</dbReference>
<proteinExistence type="predicted"/>
<dbReference type="EMBL" id="JAJSOF020000001">
    <property type="protein sequence ID" value="KAJ4451374.1"/>
    <property type="molecule type" value="Genomic_DNA"/>
</dbReference>
<gene>
    <name evidence="3" type="ORF">ANN_02836</name>
</gene>
<sequence length="196" mass="21280">MMVLVLVVIIDDDDDDDDDDDNGIKTNYATVSRFVNSGLKKLGINEEKLLVLYSEAVSYDYMVHKFSVSPSAALSCQRADAEDLLRVLLGQAGDRSPWYSRDGKVLASLHLLLVVASYISVDWDVLTADLSAYDMAFEVVLAIIAAVALCVNILLLIGVGKLEKTSEKTQPGNQPMRESNPRPSATPDGQASTLDA</sequence>
<feature type="region of interest" description="Disordered" evidence="1">
    <location>
        <begin position="165"/>
        <end position="196"/>
    </location>
</feature>